<dbReference type="InterPro" id="IPR029063">
    <property type="entry name" value="SAM-dependent_MTases_sf"/>
</dbReference>
<reference evidence="2 3" key="1">
    <citation type="submission" date="2018-08" db="EMBL/GenBank/DDBJ databases">
        <title>Draft genome sequence of Rhodobacter sphaeroides FY.</title>
        <authorList>
            <person name="Rayyan A."/>
            <person name="Meyer T.E."/>
            <person name="Kyndt J.A."/>
        </authorList>
    </citation>
    <scope>NUCLEOTIDE SEQUENCE [LARGE SCALE GENOMIC DNA]</scope>
    <source>
        <strain evidence="2 3">FY</strain>
    </source>
</reference>
<dbReference type="RefSeq" id="WP_119000953.1">
    <property type="nucleotide sequence ID" value="NZ_QWGP01000025.1"/>
</dbReference>
<organism evidence="2 3">
    <name type="scientific">Cereibacter sphaeroides</name>
    <name type="common">Rhodobacter sphaeroides</name>
    <dbReference type="NCBI Taxonomy" id="1063"/>
    <lineage>
        <taxon>Bacteria</taxon>
        <taxon>Pseudomonadati</taxon>
        <taxon>Pseudomonadota</taxon>
        <taxon>Alphaproteobacteria</taxon>
        <taxon>Rhodobacterales</taxon>
        <taxon>Paracoccaceae</taxon>
        <taxon>Cereibacter</taxon>
    </lineage>
</organism>
<dbReference type="GO" id="GO:0032259">
    <property type="term" value="P:methylation"/>
    <property type="evidence" value="ECO:0007669"/>
    <property type="project" value="UniProtKB-KW"/>
</dbReference>
<evidence type="ECO:0000313" key="3">
    <source>
        <dbReference type="Proteomes" id="UP000266305"/>
    </source>
</evidence>
<comment type="caution">
    <text evidence="2">The sequence shown here is derived from an EMBL/GenBank/DDBJ whole genome shotgun (WGS) entry which is preliminary data.</text>
</comment>
<evidence type="ECO:0000313" key="2">
    <source>
        <dbReference type="EMBL" id="RHZ92272.1"/>
    </source>
</evidence>
<feature type="domain" description="Methyltransferase" evidence="1">
    <location>
        <begin position="47"/>
        <end position="142"/>
    </location>
</feature>
<name>A0AAX1UHT9_CERSP</name>
<keyword evidence="2" id="KW-0808">Transferase</keyword>
<sequence length="210" mass="22961">MTDATHAALMDATYRHQRRIYDVTRRHFLLGRDRLIAELDPPPGARVLEIACGTGRNLDLIGRRSPGCRLSGLDISQEMLASARARLGRRATLALGDATRFDALPLFGTDRFERIVLSYALSMIPDWREALREAALHLVPGGRLHVVDFGDQAGLPGWARAGLRGWIGRFHVTPRDELGTALGETALGIGGYAEYRSLGGGYATLGTLTR</sequence>
<dbReference type="AlphaFoldDB" id="A0AAX1UHT9"/>
<dbReference type="InterPro" id="IPR041698">
    <property type="entry name" value="Methyltransf_25"/>
</dbReference>
<evidence type="ECO:0000259" key="1">
    <source>
        <dbReference type="Pfam" id="PF13649"/>
    </source>
</evidence>
<accession>A0AAX1UHT9</accession>
<dbReference type="Gene3D" id="3.40.50.150">
    <property type="entry name" value="Vaccinia Virus protein VP39"/>
    <property type="match status" value="1"/>
</dbReference>
<dbReference type="PANTHER" id="PTHR43591">
    <property type="entry name" value="METHYLTRANSFERASE"/>
    <property type="match status" value="1"/>
</dbReference>
<proteinExistence type="predicted"/>
<dbReference type="Proteomes" id="UP000266305">
    <property type="component" value="Unassembled WGS sequence"/>
</dbReference>
<dbReference type="GO" id="GO:0008168">
    <property type="term" value="F:methyltransferase activity"/>
    <property type="evidence" value="ECO:0007669"/>
    <property type="project" value="UniProtKB-KW"/>
</dbReference>
<dbReference type="EMBL" id="QWGP01000025">
    <property type="protein sequence ID" value="RHZ92272.1"/>
    <property type="molecule type" value="Genomic_DNA"/>
</dbReference>
<gene>
    <name evidence="2" type="ORF">D1114_17840</name>
</gene>
<protein>
    <submittedName>
        <fullName evidence="2">Methyltransferase domain-containing protein</fullName>
    </submittedName>
</protein>
<dbReference type="Pfam" id="PF13649">
    <property type="entry name" value="Methyltransf_25"/>
    <property type="match status" value="1"/>
</dbReference>
<dbReference type="SUPFAM" id="SSF53335">
    <property type="entry name" value="S-adenosyl-L-methionine-dependent methyltransferases"/>
    <property type="match status" value="1"/>
</dbReference>
<dbReference type="CDD" id="cd02440">
    <property type="entry name" value="AdoMet_MTases"/>
    <property type="match status" value="1"/>
</dbReference>
<keyword evidence="2" id="KW-0489">Methyltransferase</keyword>